<evidence type="ECO:0000313" key="2">
    <source>
        <dbReference type="Proteomes" id="UP001447188"/>
    </source>
</evidence>
<evidence type="ECO:0008006" key="3">
    <source>
        <dbReference type="Google" id="ProtNLM"/>
    </source>
</evidence>
<proteinExistence type="predicted"/>
<reference evidence="1 2" key="1">
    <citation type="submission" date="2024-02" db="EMBL/GenBank/DDBJ databases">
        <title>Discinaceae phylogenomics.</title>
        <authorList>
            <person name="Dirks A.C."/>
            <person name="James T.Y."/>
        </authorList>
    </citation>
    <scope>NUCLEOTIDE SEQUENCE [LARGE SCALE GENOMIC DNA]</scope>
    <source>
        <strain evidence="1 2">ACD0624</strain>
    </source>
</reference>
<protein>
    <recommendedName>
        <fullName evidence="3">BTB domain-containing protein</fullName>
    </recommendedName>
</protein>
<name>A0ABR3GN54_9PEZI</name>
<accession>A0ABR3GN54</accession>
<dbReference type="CDD" id="cd18186">
    <property type="entry name" value="BTB_POZ_ZBTB_KLHL-like"/>
    <property type="match status" value="1"/>
</dbReference>
<sequence length="396" mass="43353">MTDLNFRAASLRGILKKGPSSGSTLSEPKLKSKAIAIKEIAPYGDIILELPTSAGIAKLKVASQVLCSASPVFRAMLGPASSFREACELRKMSATAEPYRLVLEDDNPEALAVILLALHCQNKFVPVTISFQNLLDLAIICDKYDCATAVSLWTDIWTKDWKKMAQDAGYEQWLFIAWTFGVEDVFHSLSKKLIMEGHYGTEDSTLFVTKEGFCLDEMLVPEQVMEAIRVQRRVAINSMSCSTLHYQELYTTAWGKPLCKYSPGPTETCDAVILGSIMKGLRSLGLVPDFDKFILKSVSEMQIGINAIRIEFLGTGTAATGSRTYCSYCGNYHCASSNGSNIGPSHASTCSFLPDIHKKIATAVNEIKGLSLADFKRTAGKSAGANTAKWDLFDYK</sequence>
<evidence type="ECO:0000313" key="1">
    <source>
        <dbReference type="EMBL" id="KAL0637355.1"/>
    </source>
</evidence>
<dbReference type="EMBL" id="JBBBZM010000036">
    <property type="protein sequence ID" value="KAL0637355.1"/>
    <property type="molecule type" value="Genomic_DNA"/>
</dbReference>
<dbReference type="InterPro" id="IPR011333">
    <property type="entry name" value="SKP1/BTB/POZ_sf"/>
</dbReference>
<organism evidence="1 2">
    <name type="scientific">Discina gigas</name>
    <dbReference type="NCBI Taxonomy" id="1032678"/>
    <lineage>
        <taxon>Eukaryota</taxon>
        <taxon>Fungi</taxon>
        <taxon>Dikarya</taxon>
        <taxon>Ascomycota</taxon>
        <taxon>Pezizomycotina</taxon>
        <taxon>Pezizomycetes</taxon>
        <taxon>Pezizales</taxon>
        <taxon>Discinaceae</taxon>
        <taxon>Discina</taxon>
    </lineage>
</organism>
<dbReference type="Gene3D" id="3.30.710.10">
    <property type="entry name" value="Potassium Channel Kv1.1, Chain A"/>
    <property type="match status" value="1"/>
</dbReference>
<dbReference type="Proteomes" id="UP001447188">
    <property type="component" value="Unassembled WGS sequence"/>
</dbReference>
<keyword evidence="2" id="KW-1185">Reference proteome</keyword>
<gene>
    <name evidence="1" type="ORF">Q9L58_003688</name>
</gene>
<comment type="caution">
    <text evidence="1">The sequence shown here is derived from an EMBL/GenBank/DDBJ whole genome shotgun (WGS) entry which is preliminary data.</text>
</comment>